<protein>
    <submittedName>
        <fullName evidence="2">Uncharacterized protein</fullName>
    </submittedName>
</protein>
<proteinExistence type="predicted"/>
<accession>A0ABM7F812</accession>
<name>A0ABM7F812_9ACTN</name>
<keyword evidence="3" id="KW-1185">Reference proteome</keyword>
<evidence type="ECO:0000313" key="2">
    <source>
        <dbReference type="EMBL" id="BBC32077.1"/>
    </source>
</evidence>
<evidence type="ECO:0000313" key="3">
    <source>
        <dbReference type="Proteomes" id="UP001321542"/>
    </source>
</evidence>
<gene>
    <name evidence="2" type="ORF">SGFS_033710</name>
</gene>
<reference evidence="2 3" key="1">
    <citation type="journal article" date="2010" name="ChemBioChem">
        <title>Cloning and characterization of the biosynthetic gene cluster of 16-membered macrolide antibiotic FD-891: involvement of a dual functional cytochrome P450 monooxygenase catalyzing epoxidation and hydroxylation.</title>
        <authorList>
            <person name="Kudo F."/>
            <person name="Motegi A."/>
            <person name="Mizoue K."/>
            <person name="Eguchi T."/>
        </authorList>
    </citation>
    <scope>NUCLEOTIDE SEQUENCE [LARGE SCALE GENOMIC DNA]</scope>
    <source>
        <strain evidence="2 3">A-8890</strain>
    </source>
</reference>
<feature type="region of interest" description="Disordered" evidence="1">
    <location>
        <begin position="1"/>
        <end position="31"/>
    </location>
</feature>
<evidence type="ECO:0000256" key="1">
    <source>
        <dbReference type="SAM" id="MobiDB-lite"/>
    </source>
</evidence>
<organism evidence="2 3">
    <name type="scientific">Streptomyces graminofaciens</name>
    <dbReference type="NCBI Taxonomy" id="68212"/>
    <lineage>
        <taxon>Bacteria</taxon>
        <taxon>Bacillati</taxon>
        <taxon>Actinomycetota</taxon>
        <taxon>Actinomycetes</taxon>
        <taxon>Kitasatosporales</taxon>
        <taxon>Streptomycetaceae</taxon>
        <taxon>Streptomyces</taxon>
    </lineage>
</organism>
<dbReference type="RefSeq" id="WP_286251035.1">
    <property type="nucleotide sequence ID" value="NZ_AP018448.1"/>
</dbReference>
<dbReference type="EMBL" id="AP018448">
    <property type="protein sequence ID" value="BBC32077.1"/>
    <property type="molecule type" value="Genomic_DNA"/>
</dbReference>
<reference evidence="2 3" key="2">
    <citation type="journal article" date="2023" name="ChemBioChem">
        <title>Acyltransferase Domain Exchange between Two Independent Type I Polyketide Synthases in the Same Producer Strain of Macrolide Antibiotics.</title>
        <authorList>
            <person name="Kudo F."/>
            <person name="Kishikawa K."/>
            <person name="Tsuboi K."/>
            <person name="Kido T."/>
            <person name="Usui T."/>
            <person name="Hashimoto J."/>
            <person name="Shin-Ya K."/>
            <person name="Miyanaga A."/>
            <person name="Eguchi T."/>
        </authorList>
    </citation>
    <scope>NUCLEOTIDE SEQUENCE [LARGE SCALE GENOMIC DNA]</scope>
    <source>
        <strain evidence="2 3">A-8890</strain>
    </source>
</reference>
<dbReference type="Proteomes" id="UP001321542">
    <property type="component" value="Chromosome"/>
</dbReference>
<sequence>MTDTIERAIERAGWTTGEEAEPGRDGAAPDKNVAALPAWSLTHVHGAGHGAGHGGHTG</sequence>
<feature type="compositionally biased region" description="Basic and acidic residues" evidence="1">
    <location>
        <begin position="1"/>
        <end position="10"/>
    </location>
</feature>